<dbReference type="Proteomes" id="UP000828390">
    <property type="component" value="Unassembled WGS sequence"/>
</dbReference>
<dbReference type="AlphaFoldDB" id="A0A9D3Y202"/>
<comment type="caution">
    <text evidence="1">The sequence shown here is derived from an EMBL/GenBank/DDBJ whole genome shotgun (WGS) entry which is preliminary data.</text>
</comment>
<keyword evidence="2" id="KW-1185">Reference proteome</keyword>
<accession>A0A9D3Y202</accession>
<proteinExistence type="predicted"/>
<gene>
    <name evidence="1" type="ORF">DPMN_193753</name>
</gene>
<organism evidence="1 2">
    <name type="scientific">Dreissena polymorpha</name>
    <name type="common">Zebra mussel</name>
    <name type="synonym">Mytilus polymorpha</name>
    <dbReference type="NCBI Taxonomy" id="45954"/>
    <lineage>
        <taxon>Eukaryota</taxon>
        <taxon>Metazoa</taxon>
        <taxon>Spiralia</taxon>
        <taxon>Lophotrochozoa</taxon>
        <taxon>Mollusca</taxon>
        <taxon>Bivalvia</taxon>
        <taxon>Autobranchia</taxon>
        <taxon>Heteroconchia</taxon>
        <taxon>Euheterodonta</taxon>
        <taxon>Imparidentia</taxon>
        <taxon>Neoheterodontei</taxon>
        <taxon>Myida</taxon>
        <taxon>Dreissenoidea</taxon>
        <taxon>Dreissenidae</taxon>
        <taxon>Dreissena</taxon>
    </lineage>
</organism>
<sequence length="65" mass="6956">MLGYTCLDKPTYFISEGDSHGVYDSLQIKGSICIWVDCIVCGEVMNGGICLSGDRSCAPVKCTDS</sequence>
<name>A0A9D3Y202_DREPO</name>
<dbReference type="EMBL" id="JAIWYP010000064">
    <property type="protein sequence ID" value="KAH3690435.1"/>
    <property type="molecule type" value="Genomic_DNA"/>
</dbReference>
<protein>
    <submittedName>
        <fullName evidence="1">Uncharacterized protein</fullName>
    </submittedName>
</protein>
<reference evidence="1" key="2">
    <citation type="submission" date="2020-11" db="EMBL/GenBank/DDBJ databases">
        <authorList>
            <person name="McCartney M.A."/>
            <person name="Auch B."/>
            <person name="Kono T."/>
            <person name="Mallez S."/>
            <person name="Becker A."/>
            <person name="Gohl D.M."/>
            <person name="Silverstein K.A.T."/>
            <person name="Koren S."/>
            <person name="Bechman K.B."/>
            <person name="Herman A."/>
            <person name="Abrahante J.E."/>
            <person name="Garbe J."/>
        </authorList>
    </citation>
    <scope>NUCLEOTIDE SEQUENCE</scope>
    <source>
        <strain evidence="1">Duluth1</strain>
        <tissue evidence="1">Whole animal</tissue>
    </source>
</reference>
<reference evidence="1" key="1">
    <citation type="journal article" date="2019" name="bioRxiv">
        <title>The Genome of the Zebra Mussel, Dreissena polymorpha: A Resource for Invasive Species Research.</title>
        <authorList>
            <person name="McCartney M.A."/>
            <person name="Auch B."/>
            <person name="Kono T."/>
            <person name="Mallez S."/>
            <person name="Zhang Y."/>
            <person name="Obille A."/>
            <person name="Becker A."/>
            <person name="Abrahante J.E."/>
            <person name="Garbe J."/>
            <person name="Badalamenti J.P."/>
            <person name="Herman A."/>
            <person name="Mangelson H."/>
            <person name="Liachko I."/>
            <person name="Sullivan S."/>
            <person name="Sone E.D."/>
            <person name="Koren S."/>
            <person name="Silverstein K.A.T."/>
            <person name="Beckman K.B."/>
            <person name="Gohl D.M."/>
        </authorList>
    </citation>
    <scope>NUCLEOTIDE SEQUENCE</scope>
    <source>
        <strain evidence="1">Duluth1</strain>
        <tissue evidence="1">Whole animal</tissue>
    </source>
</reference>
<evidence type="ECO:0000313" key="2">
    <source>
        <dbReference type="Proteomes" id="UP000828390"/>
    </source>
</evidence>
<evidence type="ECO:0000313" key="1">
    <source>
        <dbReference type="EMBL" id="KAH3690435.1"/>
    </source>
</evidence>